<feature type="compositionally biased region" description="Polar residues" evidence="1">
    <location>
        <begin position="138"/>
        <end position="148"/>
    </location>
</feature>
<evidence type="ECO:0000313" key="3">
    <source>
        <dbReference type="EMBL" id="KAK7073123.1"/>
    </source>
</evidence>
<gene>
    <name evidence="3" type="ORF">SK128_013404</name>
</gene>
<keyword evidence="4" id="KW-1185">Reference proteome</keyword>
<dbReference type="AlphaFoldDB" id="A0AAN8X2S5"/>
<proteinExistence type="predicted"/>
<protein>
    <submittedName>
        <fullName evidence="3">Uncharacterized protein</fullName>
    </submittedName>
</protein>
<name>A0AAN8X2S5_HALRR</name>
<evidence type="ECO:0000256" key="2">
    <source>
        <dbReference type="SAM" id="SignalP"/>
    </source>
</evidence>
<feature type="chain" id="PRO_5042944185" evidence="2">
    <location>
        <begin position="19"/>
        <end position="351"/>
    </location>
</feature>
<evidence type="ECO:0000313" key="4">
    <source>
        <dbReference type="Proteomes" id="UP001381693"/>
    </source>
</evidence>
<reference evidence="3 4" key="1">
    <citation type="submission" date="2023-11" db="EMBL/GenBank/DDBJ databases">
        <title>Halocaridina rubra genome assembly.</title>
        <authorList>
            <person name="Smith C."/>
        </authorList>
    </citation>
    <scope>NUCLEOTIDE SEQUENCE [LARGE SCALE GENOMIC DNA]</scope>
    <source>
        <strain evidence="3">EP-1</strain>
        <tissue evidence="3">Whole</tissue>
    </source>
</reference>
<comment type="caution">
    <text evidence="3">The sequence shown here is derived from an EMBL/GenBank/DDBJ whole genome shotgun (WGS) entry which is preliminary data.</text>
</comment>
<sequence length="351" mass="37831">MALEIICLVLVLSCGVLSAPQVYQATGVQHREVQYSDDIARVTSAILPEITSAFQELSSSRAHSNPSEPAYLQNTLAAFIPLSRKVLQATGEAEGRGVTQEQLDRLNVAELMMPSIFKFMEDMRGMSFDSRDSRSPVAESTLSRSNEPTGVLTPESGNLRGVAEATLELLPELSAVFSQISSDPGRSNPNDPKYVQRVISAFLPFSRKVPLATAKAEGRVVPKEELNRLDAAEAAMPAVFQFMNRLRENDFFETQANTVSQTNDTPAGVGSPALSMTIQGLDSTSSPSVAKTPITPASTSPIAAAAYQSAPNYPEVSHVSIPHFYHPYIPSVSPLIPGVPSYTYSTILGRL</sequence>
<dbReference type="Proteomes" id="UP001381693">
    <property type="component" value="Unassembled WGS sequence"/>
</dbReference>
<feature type="signal peptide" evidence="2">
    <location>
        <begin position="1"/>
        <end position="18"/>
    </location>
</feature>
<organism evidence="3 4">
    <name type="scientific">Halocaridina rubra</name>
    <name type="common">Hawaiian red shrimp</name>
    <dbReference type="NCBI Taxonomy" id="373956"/>
    <lineage>
        <taxon>Eukaryota</taxon>
        <taxon>Metazoa</taxon>
        <taxon>Ecdysozoa</taxon>
        <taxon>Arthropoda</taxon>
        <taxon>Crustacea</taxon>
        <taxon>Multicrustacea</taxon>
        <taxon>Malacostraca</taxon>
        <taxon>Eumalacostraca</taxon>
        <taxon>Eucarida</taxon>
        <taxon>Decapoda</taxon>
        <taxon>Pleocyemata</taxon>
        <taxon>Caridea</taxon>
        <taxon>Atyoidea</taxon>
        <taxon>Atyidae</taxon>
        <taxon>Halocaridina</taxon>
    </lineage>
</organism>
<keyword evidence="2" id="KW-0732">Signal</keyword>
<dbReference type="EMBL" id="JAXCGZ010013253">
    <property type="protein sequence ID" value="KAK7073123.1"/>
    <property type="molecule type" value="Genomic_DNA"/>
</dbReference>
<feature type="region of interest" description="Disordered" evidence="1">
    <location>
        <begin position="128"/>
        <end position="157"/>
    </location>
</feature>
<accession>A0AAN8X2S5</accession>
<evidence type="ECO:0000256" key="1">
    <source>
        <dbReference type="SAM" id="MobiDB-lite"/>
    </source>
</evidence>